<feature type="transmembrane region" description="Helical" evidence="1">
    <location>
        <begin position="349"/>
        <end position="367"/>
    </location>
</feature>
<dbReference type="EMBL" id="QRXY01000004">
    <property type="protein sequence ID" value="RGU46572.1"/>
    <property type="molecule type" value="Genomic_DNA"/>
</dbReference>
<proteinExistence type="predicted"/>
<dbReference type="AlphaFoldDB" id="A0A412T9F7"/>
<sequence>MERSDQTYLELIRNYCTRSEEKVEIPEAEWEKLQHYAGKHFTAAAFTPYLKADTHESNMVLKKQLKMLLYNYYQIEHFTRMIVSLLDRNGISCYLLKGISLAAYYPEAEYRKLGDVDLYINEEKALERAKEVIVAEGFVEEKEISDHHLTYHYTFAQTGRKYLLELHYHVVGMYQYEPANQVINEVFFSGNLRGECQVIEGYEYQVLPPTEYVFYMLHHMLKHYLYSGFGIRLLCDFICYVEARCDEIDFDRLHAWCRKSHMMHFYETIMESCHRYLGLGCEIDGSIRGDQEVSRKFIEKILVDKDVGSGDSRTLVGSGTYEKVHLGTYFREGHLQMKVRFKKLGRCPLLWPILWVITFVCFVRNTYKLRNTTVRETLQAFRKKNDELQLIPIFEQEKNKTEKN</sequence>
<dbReference type="Pfam" id="PF14907">
    <property type="entry name" value="NTP_transf_5"/>
    <property type="match status" value="1"/>
</dbReference>
<name>A0A412T9F7_9FIRM</name>
<evidence type="ECO:0008006" key="4">
    <source>
        <dbReference type="Google" id="ProtNLM"/>
    </source>
</evidence>
<comment type="caution">
    <text evidence="2">The sequence shown here is derived from an EMBL/GenBank/DDBJ whole genome shotgun (WGS) entry which is preliminary data.</text>
</comment>
<keyword evidence="1" id="KW-0812">Transmembrane</keyword>
<evidence type="ECO:0000256" key="1">
    <source>
        <dbReference type="SAM" id="Phobius"/>
    </source>
</evidence>
<reference evidence="2 3" key="1">
    <citation type="submission" date="2018-08" db="EMBL/GenBank/DDBJ databases">
        <title>A genome reference for cultivated species of the human gut microbiota.</title>
        <authorList>
            <person name="Zou Y."/>
            <person name="Xue W."/>
            <person name="Luo G."/>
        </authorList>
    </citation>
    <scope>NUCLEOTIDE SEQUENCE [LARGE SCALE GENOMIC DNA]</scope>
    <source>
        <strain evidence="2 3">AF16-31</strain>
    </source>
</reference>
<keyword evidence="1" id="KW-1133">Transmembrane helix</keyword>
<evidence type="ECO:0000313" key="3">
    <source>
        <dbReference type="Proteomes" id="UP000285693"/>
    </source>
</evidence>
<dbReference type="RefSeq" id="WP_117823412.1">
    <property type="nucleotide sequence ID" value="NZ_QRXY01000004.1"/>
</dbReference>
<gene>
    <name evidence="2" type="ORF">DWW65_03980</name>
</gene>
<protein>
    <recommendedName>
        <fullName evidence="4">Nucleotidyltransferase family protein</fullName>
    </recommendedName>
</protein>
<keyword evidence="1" id="KW-0472">Membrane</keyword>
<evidence type="ECO:0000313" key="2">
    <source>
        <dbReference type="EMBL" id="RGU46572.1"/>
    </source>
</evidence>
<dbReference type="Proteomes" id="UP000285693">
    <property type="component" value="Unassembled WGS sequence"/>
</dbReference>
<accession>A0A412T9F7</accession>
<dbReference type="InterPro" id="IPR039498">
    <property type="entry name" value="NTP_transf_5"/>
</dbReference>
<organism evidence="2 3">
    <name type="scientific">Coprococcus comes</name>
    <dbReference type="NCBI Taxonomy" id="410072"/>
    <lineage>
        <taxon>Bacteria</taxon>
        <taxon>Bacillati</taxon>
        <taxon>Bacillota</taxon>
        <taxon>Clostridia</taxon>
        <taxon>Lachnospirales</taxon>
        <taxon>Lachnospiraceae</taxon>
        <taxon>Coprococcus</taxon>
    </lineage>
</organism>